<dbReference type="Gene3D" id="3.90.1720.10">
    <property type="entry name" value="endopeptidase domain like (from Nostoc punctiforme)"/>
    <property type="match status" value="1"/>
</dbReference>
<dbReference type="PANTHER" id="PTHR13943:SF31">
    <property type="entry name" value="PHOSPHOLIPASE A AND ACYLTRANSFERASE 3"/>
    <property type="match status" value="1"/>
</dbReference>
<organism evidence="7 8">
    <name type="scientific">Varanus komodoensis</name>
    <name type="common">Komodo dragon</name>
    <dbReference type="NCBI Taxonomy" id="61221"/>
    <lineage>
        <taxon>Eukaryota</taxon>
        <taxon>Metazoa</taxon>
        <taxon>Chordata</taxon>
        <taxon>Craniata</taxon>
        <taxon>Vertebrata</taxon>
        <taxon>Euteleostomi</taxon>
        <taxon>Lepidosauria</taxon>
        <taxon>Squamata</taxon>
        <taxon>Bifurcata</taxon>
        <taxon>Unidentata</taxon>
        <taxon>Episquamata</taxon>
        <taxon>Toxicofera</taxon>
        <taxon>Anguimorpha</taxon>
        <taxon>Paleoanguimorpha</taxon>
        <taxon>Varanoidea</taxon>
        <taxon>Varanidae</taxon>
        <taxon>Varanus</taxon>
    </lineage>
</organism>
<evidence type="ECO:0000313" key="7">
    <source>
        <dbReference type="Ensembl" id="ENSVKKP00000009291.1"/>
    </source>
</evidence>
<dbReference type="GO" id="GO:0070292">
    <property type="term" value="P:N-acylphosphatidylethanolamine metabolic process"/>
    <property type="evidence" value="ECO:0007669"/>
    <property type="project" value="TreeGrafter"/>
</dbReference>
<protein>
    <recommendedName>
        <fullName evidence="6">LRAT domain-containing protein</fullName>
    </recommendedName>
</protein>
<evidence type="ECO:0000313" key="8">
    <source>
        <dbReference type="Proteomes" id="UP000694545"/>
    </source>
</evidence>
<dbReference type="OrthoDB" id="421951at2759"/>
<sequence length="173" mass="19288">MAMSVLGTEYYTEEPDPGDLIEIFRSVYQHWAIYVGNGYVVHLAPLCEVPGAGFGSVMSVTADIAYVEKEKLSVVVGTDEYQINNKHDARFSPLPKAKIVRRAEEMVGQVLRYSIITSNCEHFVTKIRYGEARSDQVRDAVAYTIGGVALAGLVGGIFWMASKNKQRNREDDY</sequence>
<evidence type="ECO:0000256" key="3">
    <source>
        <dbReference type="ARBA" id="ARBA00022801"/>
    </source>
</evidence>
<dbReference type="PANTHER" id="PTHR13943">
    <property type="entry name" value="HRAS-LIKE SUPPRESSOR - RELATED"/>
    <property type="match status" value="1"/>
</dbReference>
<evidence type="ECO:0000256" key="2">
    <source>
        <dbReference type="ARBA" id="ARBA00022679"/>
    </source>
</evidence>
<evidence type="ECO:0000256" key="4">
    <source>
        <dbReference type="ARBA" id="ARBA00023098"/>
    </source>
</evidence>
<dbReference type="PROSITE" id="PS51934">
    <property type="entry name" value="LRAT"/>
    <property type="match status" value="1"/>
</dbReference>
<dbReference type="GeneID" id="123032563"/>
<keyword evidence="4" id="KW-0443">Lipid metabolism</keyword>
<dbReference type="OMA" id="KHDNKYK"/>
<name>A0A8D2JI07_VARKO</name>
<dbReference type="Pfam" id="PF04970">
    <property type="entry name" value="LRAT"/>
    <property type="match status" value="1"/>
</dbReference>
<dbReference type="InterPro" id="IPR051496">
    <property type="entry name" value="H-rev107_PLA/AT"/>
</dbReference>
<keyword evidence="8" id="KW-1185">Reference proteome</keyword>
<dbReference type="InterPro" id="IPR007053">
    <property type="entry name" value="LRAT_dom"/>
</dbReference>
<dbReference type="GO" id="GO:0004623">
    <property type="term" value="F:phospholipase A2 activity"/>
    <property type="evidence" value="ECO:0007669"/>
    <property type="project" value="TreeGrafter"/>
</dbReference>
<evidence type="ECO:0000259" key="6">
    <source>
        <dbReference type="PROSITE" id="PS51934"/>
    </source>
</evidence>
<evidence type="ECO:0000256" key="5">
    <source>
        <dbReference type="SAM" id="Phobius"/>
    </source>
</evidence>
<keyword evidence="5" id="KW-0812">Transmembrane</keyword>
<proteinExistence type="inferred from homology"/>
<dbReference type="GO" id="GO:0008970">
    <property type="term" value="F:phospholipase A1 activity"/>
    <property type="evidence" value="ECO:0007669"/>
    <property type="project" value="TreeGrafter"/>
</dbReference>
<reference evidence="7" key="2">
    <citation type="submission" date="2025-09" db="UniProtKB">
        <authorList>
            <consortium name="Ensembl"/>
        </authorList>
    </citation>
    <scope>IDENTIFICATION</scope>
</reference>
<keyword evidence="3" id="KW-0378">Hydrolase</keyword>
<dbReference type="Proteomes" id="UP000694545">
    <property type="component" value="Unplaced"/>
</dbReference>
<dbReference type="GO" id="GO:0005737">
    <property type="term" value="C:cytoplasm"/>
    <property type="evidence" value="ECO:0007669"/>
    <property type="project" value="TreeGrafter"/>
</dbReference>
<comment type="similarity">
    <text evidence="1">Belongs to the H-rev107 family.</text>
</comment>
<feature type="transmembrane region" description="Helical" evidence="5">
    <location>
        <begin position="140"/>
        <end position="161"/>
    </location>
</feature>
<reference evidence="7" key="1">
    <citation type="submission" date="2025-08" db="UniProtKB">
        <authorList>
            <consortium name="Ensembl"/>
        </authorList>
    </citation>
    <scope>IDENTIFICATION</scope>
</reference>
<accession>A0A8D2JI07</accession>
<feature type="domain" description="LRAT" evidence="6">
    <location>
        <begin position="20"/>
        <end position="136"/>
    </location>
</feature>
<dbReference type="KEGG" id="vko:123032563"/>
<gene>
    <name evidence="7" type="primary">LOC123032563</name>
</gene>
<keyword evidence="5" id="KW-0472">Membrane</keyword>
<keyword evidence="5" id="KW-1133">Transmembrane helix</keyword>
<keyword evidence="2" id="KW-0808">Transferase</keyword>
<dbReference type="Ensembl" id="ENSVKKT00000009524.1">
    <property type="protein sequence ID" value="ENSVKKP00000009291.1"/>
    <property type="gene ID" value="ENSVKKG00000006580.1"/>
</dbReference>
<dbReference type="AlphaFoldDB" id="A0A8D2JI07"/>
<evidence type="ECO:0000256" key="1">
    <source>
        <dbReference type="ARBA" id="ARBA00007824"/>
    </source>
</evidence>
<dbReference type="RefSeq" id="XP_044304476.1">
    <property type="nucleotide sequence ID" value="XM_044448541.1"/>
</dbReference>
<dbReference type="GO" id="GO:0016410">
    <property type="term" value="F:N-acyltransferase activity"/>
    <property type="evidence" value="ECO:0007669"/>
    <property type="project" value="TreeGrafter"/>
</dbReference>